<sequence length="259" mass="29017">MTITLKPFIEKNYQYRSRFNQKLGRLLNSLQTNAAAGNSEKKFADGSTRTSDFEIIYVLVQCTPDLSLTDCTNCLGDAINKILTYCAGKQGAFILNPSCTIRFETSLFYYPDDNVSNSTIVRPPRPPPKTNDTGTDREKDGGKLKVAATNDFSDANKLGRGGFGAVYKGLLSNGVQVAVKRLANNSGQGEIEFKNEVLLLAGLQYRNLVKLLGFCLERDERLLIYEFAPNRSLDHFLFGTECIFIFLHLVKLLIYYIHQ</sequence>
<evidence type="ECO:0000256" key="11">
    <source>
        <dbReference type="ARBA" id="ARBA00023136"/>
    </source>
</evidence>
<evidence type="ECO:0000259" key="18">
    <source>
        <dbReference type="PROSITE" id="PS51473"/>
    </source>
</evidence>
<dbReference type="Proteomes" id="UP001443914">
    <property type="component" value="Unassembled WGS sequence"/>
</dbReference>
<evidence type="ECO:0000256" key="6">
    <source>
        <dbReference type="ARBA" id="ARBA00022737"/>
    </source>
</evidence>
<evidence type="ECO:0000313" key="20">
    <source>
        <dbReference type="Proteomes" id="UP001443914"/>
    </source>
</evidence>
<evidence type="ECO:0000256" key="5">
    <source>
        <dbReference type="ARBA" id="ARBA00022729"/>
    </source>
</evidence>
<dbReference type="InterPro" id="IPR011009">
    <property type="entry name" value="Kinase-like_dom_sf"/>
</dbReference>
<feature type="domain" description="Protein kinase" evidence="17">
    <location>
        <begin position="152"/>
        <end position="259"/>
    </location>
</feature>
<evidence type="ECO:0000256" key="12">
    <source>
        <dbReference type="ARBA" id="ARBA00023170"/>
    </source>
</evidence>
<organism evidence="19 20">
    <name type="scientific">Saponaria officinalis</name>
    <name type="common">Common soapwort</name>
    <name type="synonym">Lychnis saponaria</name>
    <dbReference type="NCBI Taxonomy" id="3572"/>
    <lineage>
        <taxon>Eukaryota</taxon>
        <taxon>Viridiplantae</taxon>
        <taxon>Streptophyta</taxon>
        <taxon>Embryophyta</taxon>
        <taxon>Tracheophyta</taxon>
        <taxon>Spermatophyta</taxon>
        <taxon>Magnoliopsida</taxon>
        <taxon>eudicotyledons</taxon>
        <taxon>Gunneridae</taxon>
        <taxon>Pentapetalae</taxon>
        <taxon>Caryophyllales</taxon>
        <taxon>Caryophyllaceae</taxon>
        <taxon>Caryophylleae</taxon>
        <taxon>Saponaria</taxon>
    </lineage>
</organism>
<evidence type="ECO:0000313" key="19">
    <source>
        <dbReference type="EMBL" id="KAK9677865.1"/>
    </source>
</evidence>
<dbReference type="Pfam" id="PF01657">
    <property type="entry name" value="Stress-antifung"/>
    <property type="match status" value="1"/>
</dbReference>
<protein>
    <submittedName>
        <fullName evidence="19">Uncharacterized protein</fullName>
    </submittedName>
</protein>
<evidence type="ECO:0000256" key="14">
    <source>
        <dbReference type="PROSITE-ProRule" id="PRU10141"/>
    </source>
</evidence>
<keyword evidence="6" id="KW-0677">Repeat</keyword>
<keyword evidence="4 16" id="KW-0812">Transmembrane</keyword>
<dbReference type="SUPFAM" id="SSF56112">
    <property type="entry name" value="Protein kinase-like (PK-like)"/>
    <property type="match status" value="1"/>
</dbReference>
<dbReference type="InterPro" id="IPR017441">
    <property type="entry name" value="Protein_kinase_ATP_BS"/>
</dbReference>
<feature type="region of interest" description="Disordered" evidence="15">
    <location>
        <begin position="118"/>
        <end position="141"/>
    </location>
</feature>
<evidence type="ECO:0000256" key="7">
    <source>
        <dbReference type="ARBA" id="ARBA00022741"/>
    </source>
</evidence>
<dbReference type="FunFam" id="3.30.430.20:FF:000002">
    <property type="entry name" value="Cysteine-rich receptor-like protein kinase 10"/>
    <property type="match status" value="1"/>
</dbReference>
<evidence type="ECO:0000256" key="3">
    <source>
        <dbReference type="ARBA" id="ARBA00022679"/>
    </source>
</evidence>
<evidence type="ECO:0000256" key="10">
    <source>
        <dbReference type="ARBA" id="ARBA00022989"/>
    </source>
</evidence>
<reference evidence="19" key="1">
    <citation type="submission" date="2024-03" db="EMBL/GenBank/DDBJ databases">
        <title>WGS assembly of Saponaria officinalis var. Norfolk2.</title>
        <authorList>
            <person name="Jenkins J."/>
            <person name="Shu S."/>
            <person name="Grimwood J."/>
            <person name="Barry K."/>
            <person name="Goodstein D."/>
            <person name="Schmutz J."/>
            <person name="Leebens-Mack J."/>
            <person name="Osbourn A."/>
        </authorList>
    </citation>
    <scope>NUCLEOTIDE SEQUENCE [LARGE SCALE GENOMIC DNA]</scope>
    <source>
        <strain evidence="19">JIC</strain>
    </source>
</reference>
<dbReference type="Gene3D" id="3.30.200.20">
    <property type="entry name" value="Phosphorylase Kinase, domain 1"/>
    <property type="match status" value="1"/>
</dbReference>
<comment type="subcellular location">
    <subcellularLocation>
        <location evidence="1">Membrane</location>
        <topology evidence="1">Single-pass membrane protein</topology>
    </subcellularLocation>
</comment>
<evidence type="ECO:0000256" key="4">
    <source>
        <dbReference type="ARBA" id="ARBA00022692"/>
    </source>
</evidence>
<dbReference type="PANTHER" id="PTHR27002:SF1073">
    <property type="entry name" value="CYSTEINE-RICH RECEPTOR-LIKE PROTEIN KINASE 29"/>
    <property type="match status" value="1"/>
</dbReference>
<dbReference type="InterPro" id="IPR001245">
    <property type="entry name" value="Ser-Thr/Tyr_kinase_cat_dom"/>
</dbReference>
<keyword evidence="8" id="KW-0418">Kinase</keyword>
<keyword evidence="9 14" id="KW-0067">ATP-binding</keyword>
<evidence type="ECO:0000256" key="9">
    <source>
        <dbReference type="ARBA" id="ARBA00022840"/>
    </source>
</evidence>
<dbReference type="FunFam" id="3.30.200.20:FF:000727">
    <property type="entry name" value="Cysteine-rich RLK (RECEPTOR-like protein kinase) 23"/>
    <property type="match status" value="1"/>
</dbReference>
<dbReference type="PROSITE" id="PS50011">
    <property type="entry name" value="PROTEIN_KINASE_DOM"/>
    <property type="match status" value="1"/>
</dbReference>
<keyword evidence="5" id="KW-0732">Signal</keyword>
<evidence type="ECO:0000256" key="13">
    <source>
        <dbReference type="ARBA" id="ARBA00023180"/>
    </source>
</evidence>
<dbReference type="PANTHER" id="PTHR27002">
    <property type="entry name" value="RECEPTOR-LIKE SERINE/THREONINE-PROTEIN KINASE SD1-8"/>
    <property type="match status" value="1"/>
</dbReference>
<dbReference type="AlphaFoldDB" id="A0AAW1HN61"/>
<dbReference type="InterPro" id="IPR000719">
    <property type="entry name" value="Prot_kinase_dom"/>
</dbReference>
<accession>A0AAW1HN61</accession>
<proteinExistence type="predicted"/>
<dbReference type="GO" id="GO:0004674">
    <property type="term" value="F:protein serine/threonine kinase activity"/>
    <property type="evidence" value="ECO:0007669"/>
    <property type="project" value="UniProtKB-KW"/>
</dbReference>
<dbReference type="GO" id="GO:0005886">
    <property type="term" value="C:plasma membrane"/>
    <property type="evidence" value="ECO:0007669"/>
    <property type="project" value="TreeGrafter"/>
</dbReference>
<gene>
    <name evidence="19" type="ORF">RND81_11G172500</name>
</gene>
<feature type="binding site" evidence="14">
    <location>
        <position position="180"/>
    </location>
    <ligand>
        <name>ATP</name>
        <dbReference type="ChEBI" id="CHEBI:30616"/>
    </ligand>
</feature>
<keyword evidence="12" id="KW-0675">Receptor</keyword>
<keyword evidence="7 14" id="KW-0547">Nucleotide-binding</keyword>
<keyword evidence="10 16" id="KW-1133">Transmembrane helix</keyword>
<dbReference type="InterPro" id="IPR002902">
    <property type="entry name" value="GNK2"/>
</dbReference>
<keyword evidence="2" id="KW-0723">Serine/threonine-protein kinase</keyword>
<evidence type="ECO:0000256" key="15">
    <source>
        <dbReference type="SAM" id="MobiDB-lite"/>
    </source>
</evidence>
<comment type="caution">
    <text evidence="19">The sequence shown here is derived from an EMBL/GenBank/DDBJ whole genome shotgun (WGS) entry which is preliminary data.</text>
</comment>
<dbReference type="PROSITE" id="PS51473">
    <property type="entry name" value="GNK2"/>
    <property type="match status" value="1"/>
</dbReference>
<keyword evidence="20" id="KW-1185">Reference proteome</keyword>
<keyword evidence="3" id="KW-0808">Transferase</keyword>
<dbReference type="Pfam" id="PF07714">
    <property type="entry name" value="PK_Tyr_Ser-Thr"/>
    <property type="match status" value="1"/>
</dbReference>
<evidence type="ECO:0000256" key="8">
    <source>
        <dbReference type="ARBA" id="ARBA00022777"/>
    </source>
</evidence>
<evidence type="ECO:0000256" key="1">
    <source>
        <dbReference type="ARBA" id="ARBA00004167"/>
    </source>
</evidence>
<evidence type="ECO:0000259" key="17">
    <source>
        <dbReference type="PROSITE" id="PS50011"/>
    </source>
</evidence>
<feature type="transmembrane region" description="Helical" evidence="16">
    <location>
        <begin position="236"/>
        <end position="257"/>
    </location>
</feature>
<feature type="domain" description="Gnk2-homologous" evidence="18">
    <location>
        <begin position="1"/>
        <end position="108"/>
    </location>
</feature>
<dbReference type="Gene3D" id="3.30.430.20">
    <property type="entry name" value="Gnk2 domain, C-X8-C-X2-C motif"/>
    <property type="match status" value="1"/>
</dbReference>
<keyword evidence="11 16" id="KW-0472">Membrane</keyword>
<dbReference type="GO" id="GO:0005524">
    <property type="term" value="F:ATP binding"/>
    <property type="evidence" value="ECO:0007669"/>
    <property type="project" value="UniProtKB-UniRule"/>
</dbReference>
<keyword evidence="13" id="KW-0325">Glycoprotein</keyword>
<evidence type="ECO:0000256" key="2">
    <source>
        <dbReference type="ARBA" id="ARBA00022527"/>
    </source>
</evidence>
<dbReference type="EMBL" id="JBDFQZ010000011">
    <property type="protein sequence ID" value="KAK9677865.1"/>
    <property type="molecule type" value="Genomic_DNA"/>
</dbReference>
<dbReference type="InterPro" id="IPR038408">
    <property type="entry name" value="GNK2_sf"/>
</dbReference>
<evidence type="ECO:0000256" key="16">
    <source>
        <dbReference type="SAM" id="Phobius"/>
    </source>
</evidence>
<dbReference type="PROSITE" id="PS00107">
    <property type="entry name" value="PROTEIN_KINASE_ATP"/>
    <property type="match status" value="1"/>
</dbReference>
<name>A0AAW1HN61_SAPOF</name>
<dbReference type="CDD" id="cd23509">
    <property type="entry name" value="Gnk2-like"/>
    <property type="match status" value="1"/>
</dbReference>